<dbReference type="PANTHER" id="PTHR34883:SF15">
    <property type="entry name" value="EXTRACELLULAR SERINE-RICH PROTEIN"/>
    <property type="match status" value="1"/>
</dbReference>
<keyword evidence="1" id="KW-0479">Metal-binding</keyword>
<dbReference type="PANTHER" id="PTHR34883">
    <property type="entry name" value="SERINE-RICH PROTEIN, PUTATIVE-RELATED-RELATED"/>
    <property type="match status" value="1"/>
</dbReference>
<feature type="chain" id="PRO_5008889191" description="Blue (type 1) copper domain-containing protein" evidence="4">
    <location>
        <begin position="18"/>
        <end position="383"/>
    </location>
</feature>
<comment type="caution">
    <text evidence="6">The sequence shown here is derived from an EMBL/GenBank/DDBJ whole genome shotgun (WGS) entry which is preliminary data.</text>
</comment>
<proteinExistence type="predicted"/>
<name>A0A1C7MKX9_GRIFR</name>
<dbReference type="InterPro" id="IPR018625">
    <property type="entry name" value="Pet100"/>
</dbReference>
<dbReference type="GO" id="GO:0005507">
    <property type="term" value="F:copper ion binding"/>
    <property type="evidence" value="ECO:0007669"/>
    <property type="project" value="InterPro"/>
</dbReference>
<evidence type="ECO:0000256" key="2">
    <source>
        <dbReference type="ARBA" id="ARBA00023008"/>
    </source>
</evidence>
<evidence type="ECO:0000256" key="1">
    <source>
        <dbReference type="ARBA" id="ARBA00022723"/>
    </source>
</evidence>
<evidence type="ECO:0000259" key="5">
    <source>
        <dbReference type="Pfam" id="PF00127"/>
    </source>
</evidence>
<dbReference type="GO" id="GO:0033617">
    <property type="term" value="P:mitochondrial respiratory chain complex IV assembly"/>
    <property type="evidence" value="ECO:0007669"/>
    <property type="project" value="InterPro"/>
</dbReference>
<evidence type="ECO:0000313" key="7">
    <source>
        <dbReference type="Proteomes" id="UP000092993"/>
    </source>
</evidence>
<evidence type="ECO:0000256" key="3">
    <source>
        <dbReference type="SAM" id="Coils"/>
    </source>
</evidence>
<dbReference type="SUPFAM" id="SSF49503">
    <property type="entry name" value="Cupredoxins"/>
    <property type="match status" value="1"/>
</dbReference>
<dbReference type="InterPro" id="IPR000923">
    <property type="entry name" value="BlueCu_1"/>
</dbReference>
<feature type="signal peptide" evidence="4">
    <location>
        <begin position="1"/>
        <end position="17"/>
    </location>
</feature>
<evidence type="ECO:0000313" key="6">
    <source>
        <dbReference type="EMBL" id="OBZ75684.1"/>
    </source>
</evidence>
<accession>A0A1C7MKX9</accession>
<dbReference type="Gene3D" id="2.60.40.420">
    <property type="entry name" value="Cupredoxins - blue copper proteins"/>
    <property type="match status" value="1"/>
</dbReference>
<keyword evidence="2" id="KW-0186">Copper</keyword>
<dbReference type="Pfam" id="PF09803">
    <property type="entry name" value="Pet100"/>
    <property type="match status" value="1"/>
</dbReference>
<dbReference type="Pfam" id="PF00127">
    <property type="entry name" value="Copper-bind"/>
    <property type="match status" value="1"/>
</dbReference>
<dbReference type="OMA" id="FAANDCC"/>
<protein>
    <recommendedName>
        <fullName evidence="5">Blue (type 1) copper domain-containing protein</fullName>
    </recommendedName>
</protein>
<dbReference type="EMBL" id="LUGG01000004">
    <property type="protein sequence ID" value="OBZ75684.1"/>
    <property type="molecule type" value="Genomic_DNA"/>
</dbReference>
<evidence type="ECO:0000256" key="4">
    <source>
        <dbReference type="SAM" id="SignalP"/>
    </source>
</evidence>
<keyword evidence="4" id="KW-0732">Signal</keyword>
<reference evidence="6 7" key="1">
    <citation type="submission" date="2016-03" db="EMBL/GenBank/DDBJ databases">
        <title>Whole genome sequencing of Grifola frondosa 9006-11.</title>
        <authorList>
            <person name="Min B."/>
            <person name="Park H."/>
            <person name="Kim J.-G."/>
            <person name="Cho H."/>
            <person name="Oh Y.-L."/>
            <person name="Kong W.-S."/>
            <person name="Choi I.-G."/>
        </authorList>
    </citation>
    <scope>NUCLEOTIDE SEQUENCE [LARGE SCALE GENOMIC DNA]</scope>
    <source>
        <strain evidence="6 7">9006-11</strain>
    </source>
</reference>
<dbReference type="STRING" id="5627.A0A1C7MKX9"/>
<dbReference type="GO" id="GO:0005739">
    <property type="term" value="C:mitochondrion"/>
    <property type="evidence" value="ECO:0007669"/>
    <property type="project" value="InterPro"/>
</dbReference>
<dbReference type="Proteomes" id="UP000092993">
    <property type="component" value="Unassembled WGS sequence"/>
</dbReference>
<keyword evidence="7" id="KW-1185">Reference proteome</keyword>
<dbReference type="CDD" id="cd00920">
    <property type="entry name" value="Cupredoxin"/>
    <property type="match status" value="1"/>
</dbReference>
<dbReference type="OrthoDB" id="1921208at2759"/>
<gene>
    <name evidence="6" type="ORF">A0H81_04578</name>
</gene>
<dbReference type="GO" id="GO:0009055">
    <property type="term" value="F:electron transfer activity"/>
    <property type="evidence" value="ECO:0007669"/>
    <property type="project" value="InterPro"/>
</dbReference>
<sequence>MFKTAAVLSFLPLLAFASPQIYGGPIAAPTSAAAVAAPSAPPSTTGQVNVDVAAGGNFVFNPSNITAPNGTLVTFFFPNAGLQHSVTQGNFSSPCSPLAAANGNPAGFDSGLTEDMQWTINVTNDQIPIYFFCKFPLHCGMGMVGAINAPASGNNFAAWQAAATQIGGNEATITDNGFAPGGFGAVASAAPSSASGSSGSSGTSGAGRISVSGAIAIIAVALAAVFAANDCCMFYDTNTSILLVASREPILAVSGTANSIRLQCKSTFSRNGSTFPSTQTSRSPGFQWRLTIMAGPNMEVFKFGFYVFFPVVMMLHFGDPDWYARHVLPYKDRIFPPDQRLVTELPTNHNTLREELAKIKARKLERRAELEREAAVAATQKAV</sequence>
<dbReference type="InterPro" id="IPR008972">
    <property type="entry name" value="Cupredoxin"/>
</dbReference>
<organism evidence="6 7">
    <name type="scientific">Grifola frondosa</name>
    <name type="common">Maitake</name>
    <name type="synonym">Polyporus frondosus</name>
    <dbReference type="NCBI Taxonomy" id="5627"/>
    <lineage>
        <taxon>Eukaryota</taxon>
        <taxon>Fungi</taxon>
        <taxon>Dikarya</taxon>
        <taxon>Basidiomycota</taxon>
        <taxon>Agaricomycotina</taxon>
        <taxon>Agaricomycetes</taxon>
        <taxon>Polyporales</taxon>
        <taxon>Grifolaceae</taxon>
        <taxon>Grifola</taxon>
    </lineage>
</organism>
<feature type="domain" description="Blue (type 1) copper" evidence="5">
    <location>
        <begin position="48"/>
        <end position="147"/>
    </location>
</feature>
<feature type="coiled-coil region" evidence="3">
    <location>
        <begin position="353"/>
        <end position="381"/>
    </location>
</feature>
<keyword evidence="3" id="KW-0175">Coiled coil</keyword>
<dbReference type="InterPro" id="IPR052953">
    <property type="entry name" value="Ser-rich/MCO-related"/>
</dbReference>
<dbReference type="AlphaFoldDB" id="A0A1C7MKX9"/>